<keyword evidence="8" id="KW-1185">Reference proteome</keyword>
<sequence length="326" mass="34125" precursor="true">MNRLRLAALSGAAVLAMGLAACGDDDNSSTASTSGSGGDAKVSGSIRIDGSSTVAPLTEAIAEQFMGENPDVRITVGTSGTGGGFEKFCQGETDANDASDAIDEETEAACRRGGVEWEELQVANDALTVVANPENPISCLTTDQLRQIWGANSKVKNWNEVTGTDPRFDAELAAFGPGTDSGTFAYFTETVDGEEGAQRTDYNNVGEDDNQTVTGVAGAPGGIGYFGFSFFQENSDKLRALEIDGGSGCVAPSAETVQDGTYRPLARPLFIYPSARALRNPAFDAFMEYYLANVNSIAEQVGFIGLTDAQLADNRTKLDRLVGSAG</sequence>
<dbReference type="PANTHER" id="PTHR30570">
    <property type="entry name" value="PERIPLASMIC PHOSPHATE BINDING COMPONENT OF PHOSPHATE ABC TRANSPORTER"/>
    <property type="match status" value="1"/>
</dbReference>
<accession>D3F811</accession>
<feature type="region of interest" description="Disordered" evidence="5">
    <location>
        <begin position="25"/>
        <end position="45"/>
    </location>
</feature>
<dbReference type="SUPFAM" id="SSF53850">
    <property type="entry name" value="Periplasmic binding protein-like II"/>
    <property type="match status" value="1"/>
</dbReference>
<gene>
    <name evidence="7" type="ordered locus">Cwoe_4492</name>
</gene>
<keyword evidence="2 4" id="KW-0813">Transport</keyword>
<evidence type="ECO:0000313" key="7">
    <source>
        <dbReference type="EMBL" id="ADB52905.1"/>
    </source>
</evidence>
<dbReference type="PANTHER" id="PTHR30570:SF1">
    <property type="entry name" value="PHOSPHATE-BINDING PROTEIN PSTS"/>
    <property type="match status" value="1"/>
</dbReference>
<evidence type="ECO:0000256" key="3">
    <source>
        <dbReference type="ARBA" id="ARBA00022729"/>
    </source>
</evidence>
<dbReference type="GO" id="GO:0042301">
    <property type="term" value="F:phosphate ion binding"/>
    <property type="evidence" value="ECO:0007669"/>
    <property type="project" value="UniProtKB-UniRule"/>
</dbReference>
<dbReference type="HOGENOM" id="CLU_026228_1_1_11"/>
<dbReference type="InterPro" id="IPR050811">
    <property type="entry name" value="Phosphate_ABC_transporter"/>
</dbReference>
<reference evidence="7 8" key="1">
    <citation type="journal article" date="2010" name="Stand. Genomic Sci.">
        <title>Complete genome sequence of Conexibacter woesei type strain (ID131577).</title>
        <authorList>
            <person name="Pukall R."/>
            <person name="Lapidus A."/>
            <person name="Glavina Del Rio T."/>
            <person name="Copeland A."/>
            <person name="Tice H."/>
            <person name="Cheng J.-F."/>
            <person name="Lucas S."/>
            <person name="Chen F."/>
            <person name="Nolan M."/>
            <person name="Bruce D."/>
            <person name="Goodwin L."/>
            <person name="Pitluck S."/>
            <person name="Mavromatis K."/>
            <person name="Ivanova N."/>
            <person name="Ovchinnikova G."/>
            <person name="Pati A."/>
            <person name="Chen A."/>
            <person name="Palaniappan K."/>
            <person name="Land M."/>
            <person name="Hauser L."/>
            <person name="Chang Y.-J."/>
            <person name="Jeffries C.D."/>
            <person name="Chain P."/>
            <person name="Meincke L."/>
            <person name="Sims D."/>
            <person name="Brettin T."/>
            <person name="Detter J.C."/>
            <person name="Rohde M."/>
            <person name="Goeker M."/>
            <person name="Bristow J."/>
            <person name="Eisen J.A."/>
            <person name="Markowitz V."/>
            <person name="Kyrpides N.C."/>
            <person name="Klenk H.-P."/>
            <person name="Hugenholtz P."/>
        </authorList>
    </citation>
    <scope>NUCLEOTIDE SEQUENCE [LARGE SCALE GENOMIC DNA]</scope>
    <source>
        <strain evidence="8">DSM 14684 / CIP 108061 / JCM 11494 / NBRC 100937 / ID131577</strain>
    </source>
</reference>
<reference evidence="8" key="2">
    <citation type="submission" date="2010-01" db="EMBL/GenBank/DDBJ databases">
        <title>The complete genome of Conexibacter woesei DSM 14684.</title>
        <authorList>
            <consortium name="US DOE Joint Genome Institute (JGI-PGF)"/>
            <person name="Lucas S."/>
            <person name="Copeland A."/>
            <person name="Lapidus A."/>
            <person name="Glavina del Rio T."/>
            <person name="Dalin E."/>
            <person name="Tice H."/>
            <person name="Bruce D."/>
            <person name="Goodwin L."/>
            <person name="Pitluck S."/>
            <person name="Kyrpides N."/>
            <person name="Mavromatis K."/>
            <person name="Ivanova N."/>
            <person name="Mikhailova N."/>
            <person name="Chertkov O."/>
            <person name="Brettin T."/>
            <person name="Detter J.C."/>
            <person name="Han C."/>
            <person name="Larimer F."/>
            <person name="Land M."/>
            <person name="Hauser L."/>
            <person name="Markowitz V."/>
            <person name="Cheng J.-F."/>
            <person name="Hugenholtz P."/>
            <person name="Woyke T."/>
            <person name="Wu D."/>
            <person name="Pukall R."/>
            <person name="Steenblock K."/>
            <person name="Schneider S."/>
            <person name="Klenk H.-P."/>
            <person name="Eisen J.A."/>
        </authorList>
    </citation>
    <scope>NUCLEOTIDE SEQUENCE [LARGE SCALE GENOMIC DNA]</scope>
    <source>
        <strain evidence="8">DSM 14684 / CIP 108061 / JCM 11494 / NBRC 100937 / ID131577</strain>
    </source>
</reference>
<proteinExistence type="inferred from homology"/>
<name>D3F811_CONWI</name>
<dbReference type="KEGG" id="cwo:Cwoe_4492"/>
<dbReference type="EMBL" id="CP001854">
    <property type="protein sequence ID" value="ADB52905.1"/>
    <property type="molecule type" value="Genomic_DNA"/>
</dbReference>
<keyword evidence="3 4" id="KW-0732">Signal</keyword>
<keyword evidence="4" id="KW-0592">Phosphate transport</keyword>
<dbReference type="CDD" id="cd13654">
    <property type="entry name" value="PBP2_phosphate_like_2"/>
    <property type="match status" value="1"/>
</dbReference>
<feature type="chain" id="PRO_5027138795" description="Phosphate-binding protein" evidence="4">
    <location>
        <begin position="24"/>
        <end position="326"/>
    </location>
</feature>
<feature type="signal peptide" evidence="4">
    <location>
        <begin position="1"/>
        <end position="23"/>
    </location>
</feature>
<comment type="similarity">
    <text evidence="1 4">Belongs to the PstS family.</text>
</comment>
<dbReference type="PROSITE" id="PS51257">
    <property type="entry name" value="PROKAR_LIPOPROTEIN"/>
    <property type="match status" value="1"/>
</dbReference>
<dbReference type="NCBIfam" id="TIGR02136">
    <property type="entry name" value="ptsS_2"/>
    <property type="match status" value="1"/>
</dbReference>
<evidence type="ECO:0000313" key="8">
    <source>
        <dbReference type="Proteomes" id="UP000008229"/>
    </source>
</evidence>
<evidence type="ECO:0000256" key="2">
    <source>
        <dbReference type="ARBA" id="ARBA00022448"/>
    </source>
</evidence>
<evidence type="ECO:0000256" key="1">
    <source>
        <dbReference type="ARBA" id="ARBA00008725"/>
    </source>
</evidence>
<dbReference type="InterPro" id="IPR024370">
    <property type="entry name" value="PBP_domain"/>
</dbReference>
<evidence type="ECO:0000256" key="5">
    <source>
        <dbReference type="SAM" id="MobiDB-lite"/>
    </source>
</evidence>
<dbReference type="RefSeq" id="WP_012935956.1">
    <property type="nucleotide sequence ID" value="NC_013739.1"/>
</dbReference>
<organism evidence="7 8">
    <name type="scientific">Conexibacter woesei (strain DSM 14684 / CCUG 47730 / CIP 108061 / JCM 11494 / NBRC 100937 / ID131577)</name>
    <dbReference type="NCBI Taxonomy" id="469383"/>
    <lineage>
        <taxon>Bacteria</taxon>
        <taxon>Bacillati</taxon>
        <taxon>Actinomycetota</taxon>
        <taxon>Thermoleophilia</taxon>
        <taxon>Solirubrobacterales</taxon>
        <taxon>Conexibacteraceae</taxon>
        <taxon>Conexibacter</taxon>
    </lineage>
</organism>
<dbReference type="GO" id="GO:0006817">
    <property type="term" value="P:phosphate ion transport"/>
    <property type="evidence" value="ECO:0007669"/>
    <property type="project" value="UniProtKB-UniRule"/>
</dbReference>
<dbReference type="InterPro" id="IPR011862">
    <property type="entry name" value="Phos-bd"/>
</dbReference>
<comment type="function">
    <text evidence="4">Involved in the system for phosphate transport across the cytoplasmic membrane.</text>
</comment>
<dbReference type="STRING" id="469383.Cwoe_4492"/>
<dbReference type="AlphaFoldDB" id="D3F811"/>
<evidence type="ECO:0000259" key="6">
    <source>
        <dbReference type="Pfam" id="PF12849"/>
    </source>
</evidence>
<protein>
    <recommendedName>
        <fullName evidence="4">Phosphate-binding protein</fullName>
    </recommendedName>
</protein>
<evidence type="ECO:0000256" key="4">
    <source>
        <dbReference type="RuleBase" id="RU367119"/>
    </source>
</evidence>
<feature type="domain" description="PBP" evidence="6">
    <location>
        <begin position="38"/>
        <end position="292"/>
    </location>
</feature>
<dbReference type="Pfam" id="PF12849">
    <property type="entry name" value="PBP_like_2"/>
    <property type="match status" value="1"/>
</dbReference>
<dbReference type="eggNOG" id="COG0226">
    <property type="taxonomic scope" value="Bacteria"/>
</dbReference>
<dbReference type="Gene3D" id="3.40.190.10">
    <property type="entry name" value="Periplasmic binding protein-like II"/>
    <property type="match status" value="2"/>
</dbReference>
<dbReference type="Proteomes" id="UP000008229">
    <property type="component" value="Chromosome"/>
</dbReference>